<keyword evidence="3" id="KW-1185">Reference proteome</keyword>
<name>A0A3A1Y8T9_9GAMM</name>
<comment type="caution">
    <text evidence="2">The sequence shown here is derived from an EMBL/GenBank/DDBJ whole genome shotgun (WGS) entry which is preliminary data.</text>
</comment>
<dbReference type="Proteomes" id="UP000266258">
    <property type="component" value="Unassembled WGS sequence"/>
</dbReference>
<feature type="signal peptide" evidence="1">
    <location>
        <begin position="1"/>
        <end position="19"/>
    </location>
</feature>
<dbReference type="RefSeq" id="WP_119496452.1">
    <property type="nucleotide sequence ID" value="NZ_NRJH01000012.1"/>
</dbReference>
<evidence type="ECO:0000313" key="2">
    <source>
        <dbReference type="EMBL" id="RIY33630.1"/>
    </source>
</evidence>
<dbReference type="OrthoDB" id="5671207at2"/>
<protein>
    <recommendedName>
        <fullName evidence="4">Porin</fullName>
    </recommendedName>
</protein>
<accession>A0A3A1Y8T9</accession>
<proteinExistence type="predicted"/>
<organism evidence="2 3">
    <name type="scientific">Psittacicella melopsittaci</name>
    <dbReference type="NCBI Taxonomy" id="2028576"/>
    <lineage>
        <taxon>Bacteria</taxon>
        <taxon>Pseudomonadati</taxon>
        <taxon>Pseudomonadota</taxon>
        <taxon>Gammaproteobacteria</taxon>
        <taxon>Pasteurellales</taxon>
        <taxon>Psittacicellaceae</taxon>
        <taxon>Psittacicella</taxon>
    </lineage>
</organism>
<keyword evidence="1" id="KW-0732">Signal</keyword>
<gene>
    <name evidence="2" type="ORF">CJP74_01185</name>
</gene>
<evidence type="ECO:0008006" key="4">
    <source>
        <dbReference type="Google" id="ProtNLM"/>
    </source>
</evidence>
<feature type="chain" id="PRO_5017438950" description="Porin" evidence="1">
    <location>
        <begin position="20"/>
        <end position="433"/>
    </location>
</feature>
<dbReference type="EMBL" id="NRJH01000012">
    <property type="protein sequence ID" value="RIY33630.1"/>
    <property type="molecule type" value="Genomic_DNA"/>
</dbReference>
<dbReference type="AlphaFoldDB" id="A0A3A1Y8T9"/>
<evidence type="ECO:0000256" key="1">
    <source>
        <dbReference type="SAM" id="SignalP"/>
    </source>
</evidence>
<sequence>MKKTLLALVLGSMAASSFAYVNLFASADGRSTIQLGLDLRLHYIYDGKDLDIRNGATQSQDWVNTLGFRPRVQLRARAWLNPRTNIGFDSRIGANWINSHAGMQNATASRTQYYGTINYGTYDTRAQAFPERYTLENGVTKQKTRSITNPRFERLYVYFENFDFGRITIAPGLSNIRSQEQGAADYNDFGTSTNVVTTPYSALSDVYLTYADWTARYDLTSDPNKKYRVAVSTSWKQGERYVDGRNKYARDIQASFGWKFDRNNSIYLNLATARSINESTTAFLGYTTAWGAEVYLDLRPIPGYRDLRVRTNVSVLKQHDYNRDQPSHKASFGLDVQHNNTFVKGLTVYGGYINKYTKSHYNRNTGNYSQVQESATYLGTEYWVFDSYAGDAFSLKYFVEGNYYKVRNTTAASTRVVNKLTDKQVATGFRLFY</sequence>
<evidence type="ECO:0000313" key="3">
    <source>
        <dbReference type="Proteomes" id="UP000266258"/>
    </source>
</evidence>
<reference evidence="2 3" key="1">
    <citation type="submission" date="2017-08" db="EMBL/GenBank/DDBJ databases">
        <title>Reclassification of Bisgaard taxon 37 and 44.</title>
        <authorList>
            <person name="Christensen H."/>
        </authorList>
    </citation>
    <scope>NUCLEOTIDE SEQUENCE [LARGE SCALE GENOMIC DNA]</scope>
    <source>
        <strain evidence="2 3">B96_4</strain>
    </source>
</reference>